<evidence type="ECO:0000313" key="5">
    <source>
        <dbReference type="Proteomes" id="UP000001542"/>
    </source>
</evidence>
<dbReference type="FunCoup" id="A2DHZ9">
    <property type="interactions" value="818"/>
</dbReference>
<dbReference type="VEuPathDB" id="TrichDB:TVAG_402430"/>
<dbReference type="VEuPathDB" id="TrichDB:TVAGG3_0272020"/>
<dbReference type="PANTHER" id="PTHR12096">
    <property type="entry name" value="NUCLEAR PROTEIN SKIP-RELATED"/>
    <property type="match status" value="1"/>
</dbReference>
<evidence type="ECO:0000256" key="1">
    <source>
        <dbReference type="ARBA" id="ARBA00010197"/>
    </source>
</evidence>
<dbReference type="SMR" id="A2DHZ9"/>
<keyword evidence="5" id="KW-1185">Reference proteome</keyword>
<comment type="similarity">
    <text evidence="1">Belongs to the SNW family.</text>
</comment>
<dbReference type="Pfam" id="PF02731">
    <property type="entry name" value="SKIP_SNW"/>
    <property type="match status" value="1"/>
</dbReference>
<feature type="domain" description="SKI-interacting protein SKIP SNW" evidence="3">
    <location>
        <begin position="55"/>
        <end position="202"/>
    </location>
</feature>
<protein>
    <submittedName>
        <fullName evidence="4">SKIP/SNW domain containing protein</fullName>
    </submittedName>
</protein>
<dbReference type="InterPro" id="IPR017862">
    <property type="entry name" value="SKI-int_prot_SKIP"/>
</dbReference>
<dbReference type="eggNOG" id="KOG2441">
    <property type="taxonomic scope" value="Eukaryota"/>
</dbReference>
<dbReference type="GO" id="GO:0000398">
    <property type="term" value="P:mRNA splicing, via spliceosome"/>
    <property type="evidence" value="ECO:0007669"/>
    <property type="project" value="InterPro"/>
</dbReference>
<feature type="region of interest" description="Disordered" evidence="2">
    <location>
        <begin position="209"/>
        <end position="236"/>
    </location>
</feature>
<evidence type="ECO:0000313" key="4">
    <source>
        <dbReference type="EMBL" id="EAY19988.1"/>
    </source>
</evidence>
<dbReference type="RefSeq" id="XP_001580974.1">
    <property type="nucleotide sequence ID" value="XM_001580924.1"/>
</dbReference>
<organism evidence="4 5">
    <name type="scientific">Trichomonas vaginalis (strain ATCC PRA-98 / G3)</name>
    <dbReference type="NCBI Taxonomy" id="412133"/>
    <lineage>
        <taxon>Eukaryota</taxon>
        <taxon>Metamonada</taxon>
        <taxon>Parabasalia</taxon>
        <taxon>Trichomonadida</taxon>
        <taxon>Trichomonadidae</taxon>
        <taxon>Trichomonas</taxon>
    </lineage>
</organism>
<evidence type="ECO:0000256" key="2">
    <source>
        <dbReference type="SAM" id="MobiDB-lite"/>
    </source>
</evidence>
<sequence>MTITPYKTAAEVTPLIPSKEEIAQNLKAVKEAIETNVQIKQGKQIQAENSIHTVRFHTDEKDYTVRVADRKVDPFDPARFRTRKVIELQEKDPEPILTAPVKKLTPEEEKYWYIPPVISNWKNPAGNVIPMDKRVAADGRRNIKPELNDKFAFMNRALEATMQSINEAAHQRAIQQRQLLIKQQEEEKEQQREEVRKLREEKMKIAALKNSEERSHDKLIEEHNEERKRLQNRRRDVSGRVAPGFALVSTNEEVFDNNLFGKNGGIDQGFIDEESNNAYDAPLFRQPTEKAYVPFAESRKSNAVNLSALSDSKKAGASSFTISFKKGNAQKPISNEGLYIPDKE</sequence>
<dbReference type="OrthoDB" id="10266404at2759"/>
<gene>
    <name evidence="4" type="ORF">TVAG_402430</name>
</gene>
<dbReference type="STRING" id="5722.A2DHZ9"/>
<dbReference type="KEGG" id="tva:5465519"/>
<evidence type="ECO:0000259" key="3">
    <source>
        <dbReference type="Pfam" id="PF02731"/>
    </source>
</evidence>
<dbReference type="GO" id="GO:0005681">
    <property type="term" value="C:spliceosomal complex"/>
    <property type="evidence" value="ECO:0007669"/>
    <property type="project" value="InterPro"/>
</dbReference>
<dbReference type="EMBL" id="DS113202">
    <property type="protein sequence ID" value="EAY19988.1"/>
    <property type="molecule type" value="Genomic_DNA"/>
</dbReference>
<reference evidence="4" key="1">
    <citation type="submission" date="2006-10" db="EMBL/GenBank/DDBJ databases">
        <authorList>
            <person name="Amadeo P."/>
            <person name="Zhao Q."/>
            <person name="Wortman J."/>
            <person name="Fraser-Liggett C."/>
            <person name="Carlton J."/>
        </authorList>
    </citation>
    <scope>NUCLEOTIDE SEQUENCE</scope>
    <source>
        <strain evidence="4">G3</strain>
    </source>
</reference>
<name>A2DHZ9_TRIV3</name>
<accession>A2DHZ9</accession>
<dbReference type="InterPro" id="IPR004015">
    <property type="entry name" value="SKI-int_prot_SKIP_SNW-dom"/>
</dbReference>
<reference evidence="4" key="2">
    <citation type="journal article" date="2007" name="Science">
        <title>Draft genome sequence of the sexually transmitted pathogen Trichomonas vaginalis.</title>
        <authorList>
            <person name="Carlton J.M."/>
            <person name="Hirt R.P."/>
            <person name="Silva J.C."/>
            <person name="Delcher A.L."/>
            <person name="Schatz M."/>
            <person name="Zhao Q."/>
            <person name="Wortman J.R."/>
            <person name="Bidwell S.L."/>
            <person name="Alsmark U.C.M."/>
            <person name="Besteiro S."/>
            <person name="Sicheritz-Ponten T."/>
            <person name="Noel C.J."/>
            <person name="Dacks J.B."/>
            <person name="Foster P.G."/>
            <person name="Simillion C."/>
            <person name="Van de Peer Y."/>
            <person name="Miranda-Saavedra D."/>
            <person name="Barton G.J."/>
            <person name="Westrop G.D."/>
            <person name="Mueller S."/>
            <person name="Dessi D."/>
            <person name="Fiori P.L."/>
            <person name="Ren Q."/>
            <person name="Paulsen I."/>
            <person name="Zhang H."/>
            <person name="Bastida-Corcuera F.D."/>
            <person name="Simoes-Barbosa A."/>
            <person name="Brown M.T."/>
            <person name="Hayes R.D."/>
            <person name="Mukherjee M."/>
            <person name="Okumura C.Y."/>
            <person name="Schneider R."/>
            <person name="Smith A.J."/>
            <person name="Vanacova S."/>
            <person name="Villalvazo M."/>
            <person name="Haas B.J."/>
            <person name="Pertea M."/>
            <person name="Feldblyum T.V."/>
            <person name="Utterback T.R."/>
            <person name="Shu C.L."/>
            <person name="Osoegawa K."/>
            <person name="de Jong P.J."/>
            <person name="Hrdy I."/>
            <person name="Horvathova L."/>
            <person name="Zubacova Z."/>
            <person name="Dolezal P."/>
            <person name="Malik S.B."/>
            <person name="Logsdon J.M. Jr."/>
            <person name="Henze K."/>
            <person name="Gupta A."/>
            <person name="Wang C.C."/>
            <person name="Dunne R.L."/>
            <person name="Upcroft J.A."/>
            <person name="Upcroft P."/>
            <person name="White O."/>
            <person name="Salzberg S.L."/>
            <person name="Tang P."/>
            <person name="Chiu C.-H."/>
            <person name="Lee Y.-S."/>
            <person name="Embley T.M."/>
            <person name="Coombs G.H."/>
            <person name="Mottram J.C."/>
            <person name="Tachezy J."/>
            <person name="Fraser-Liggett C.M."/>
            <person name="Johnson P.J."/>
        </authorList>
    </citation>
    <scope>NUCLEOTIDE SEQUENCE [LARGE SCALE GENOMIC DNA]</scope>
    <source>
        <strain evidence="4">G3</strain>
    </source>
</reference>
<dbReference type="Proteomes" id="UP000001542">
    <property type="component" value="Unassembled WGS sequence"/>
</dbReference>
<proteinExistence type="inferred from homology"/>
<dbReference type="AlphaFoldDB" id="A2DHZ9"/>
<dbReference type="InParanoid" id="A2DHZ9"/>